<feature type="region of interest" description="Disordered" evidence="5">
    <location>
        <begin position="1"/>
        <end position="30"/>
    </location>
</feature>
<evidence type="ECO:0000256" key="5">
    <source>
        <dbReference type="SAM" id="MobiDB-lite"/>
    </source>
</evidence>
<dbReference type="PANTHER" id="PTHR46920:SF1">
    <property type="entry name" value="PROTEIN MSS51 HOMOLOG, MITOCHONDRIAL-RELATED"/>
    <property type="match status" value="1"/>
</dbReference>
<keyword evidence="1" id="KW-0479">Metal-binding</keyword>
<dbReference type="SUPFAM" id="SSF144232">
    <property type="entry name" value="HIT/MYND zinc finger-like"/>
    <property type="match status" value="1"/>
</dbReference>
<feature type="domain" description="MYND-type" evidence="6">
    <location>
        <begin position="285"/>
        <end position="325"/>
    </location>
</feature>
<evidence type="ECO:0000256" key="2">
    <source>
        <dbReference type="ARBA" id="ARBA00022771"/>
    </source>
</evidence>
<organism evidence="7 8">
    <name type="scientific">Roridomyces roridus</name>
    <dbReference type="NCBI Taxonomy" id="1738132"/>
    <lineage>
        <taxon>Eukaryota</taxon>
        <taxon>Fungi</taxon>
        <taxon>Dikarya</taxon>
        <taxon>Basidiomycota</taxon>
        <taxon>Agaricomycotina</taxon>
        <taxon>Agaricomycetes</taxon>
        <taxon>Agaricomycetidae</taxon>
        <taxon>Agaricales</taxon>
        <taxon>Marasmiineae</taxon>
        <taxon>Mycenaceae</taxon>
        <taxon>Roridomyces</taxon>
    </lineage>
</organism>
<accession>A0AAD7C900</accession>
<evidence type="ECO:0000256" key="1">
    <source>
        <dbReference type="ARBA" id="ARBA00022723"/>
    </source>
</evidence>
<dbReference type="AlphaFoldDB" id="A0AAD7C900"/>
<keyword evidence="8" id="KW-1185">Reference proteome</keyword>
<evidence type="ECO:0000256" key="4">
    <source>
        <dbReference type="PROSITE-ProRule" id="PRU00134"/>
    </source>
</evidence>
<dbReference type="InterPro" id="IPR002893">
    <property type="entry name" value="Znf_MYND"/>
</dbReference>
<evidence type="ECO:0000313" key="8">
    <source>
        <dbReference type="Proteomes" id="UP001221142"/>
    </source>
</evidence>
<feature type="compositionally biased region" description="Basic and acidic residues" evidence="5">
    <location>
        <begin position="16"/>
        <end position="30"/>
    </location>
</feature>
<dbReference type="EMBL" id="JARKIF010000004">
    <property type="protein sequence ID" value="KAJ7642178.1"/>
    <property type="molecule type" value="Genomic_DNA"/>
</dbReference>
<sequence length="492" mass="56779">MTTPSLSKSPLHVRHPHDPPRRQPPRPDRHTDRLAWNDWFEAELALRYDGYTYSGMAIEDDPADESVPWKCFTLSWLNLDISQRTKALMTVEGVLIVTALENITYGTFEADWDALNMERKRELALEGLYRRSCNCPGDNYRHLCPELRIEALVGGGEYNVIHLLKRMIAHDPTGNGRVKELFLFKHPCITHQLRFSPAVPDGLKAWIHMTLILRSFCIVETLFGILEAFDVLSRRNLPLKFTRMQPHDEERQERAAKSREWTKKFGKLVDNSHCKEMNANKSYVCMKCTRKMECNKLKLCGGCQLVYYCGSDCQKKDWPEHKKVCGKQDFDVQSTQPLLDAPPEFIGCPPVVHGYLRTPALWRQIRLLSLPESQSRVYHIDIDADTSCLMTIPYPPGALPVFLVARRRAMASGSIPDIHMMFTMATRSPIPILHKISVEQIRQQFEKECRIKITEETMRAAAPFVPPTRRELKEEKAFYMRRWESAGLPIPE</sequence>
<name>A0AAD7C900_9AGAR</name>
<keyword evidence="2 4" id="KW-0863">Zinc-finger</keyword>
<dbReference type="Gene3D" id="6.10.140.2220">
    <property type="match status" value="1"/>
</dbReference>
<dbReference type="PROSITE" id="PS50865">
    <property type="entry name" value="ZF_MYND_2"/>
    <property type="match status" value="1"/>
</dbReference>
<evidence type="ECO:0000256" key="3">
    <source>
        <dbReference type="ARBA" id="ARBA00022833"/>
    </source>
</evidence>
<dbReference type="InterPro" id="IPR052839">
    <property type="entry name" value="Mito_gene_expr_regulator"/>
</dbReference>
<dbReference type="PROSITE" id="PS01360">
    <property type="entry name" value="ZF_MYND_1"/>
    <property type="match status" value="1"/>
</dbReference>
<gene>
    <name evidence="7" type="ORF">FB45DRAFT_1022882</name>
</gene>
<reference evidence="7" key="1">
    <citation type="submission" date="2023-03" db="EMBL/GenBank/DDBJ databases">
        <title>Massive genome expansion in bonnet fungi (Mycena s.s.) driven by repeated elements and novel gene families across ecological guilds.</title>
        <authorList>
            <consortium name="Lawrence Berkeley National Laboratory"/>
            <person name="Harder C.B."/>
            <person name="Miyauchi S."/>
            <person name="Viragh M."/>
            <person name="Kuo A."/>
            <person name="Thoen E."/>
            <person name="Andreopoulos B."/>
            <person name="Lu D."/>
            <person name="Skrede I."/>
            <person name="Drula E."/>
            <person name="Henrissat B."/>
            <person name="Morin E."/>
            <person name="Kohler A."/>
            <person name="Barry K."/>
            <person name="LaButti K."/>
            <person name="Morin E."/>
            <person name="Salamov A."/>
            <person name="Lipzen A."/>
            <person name="Mereny Z."/>
            <person name="Hegedus B."/>
            <person name="Baldrian P."/>
            <person name="Stursova M."/>
            <person name="Weitz H."/>
            <person name="Taylor A."/>
            <person name="Grigoriev I.V."/>
            <person name="Nagy L.G."/>
            <person name="Martin F."/>
            <person name="Kauserud H."/>
        </authorList>
    </citation>
    <scope>NUCLEOTIDE SEQUENCE</scope>
    <source>
        <strain evidence="7">9284</strain>
    </source>
</reference>
<evidence type="ECO:0000313" key="7">
    <source>
        <dbReference type="EMBL" id="KAJ7642178.1"/>
    </source>
</evidence>
<protein>
    <recommendedName>
        <fullName evidence="6">MYND-type domain-containing protein</fullName>
    </recommendedName>
</protein>
<dbReference type="PANTHER" id="PTHR46920">
    <property type="match status" value="1"/>
</dbReference>
<keyword evidence="3" id="KW-0862">Zinc</keyword>
<dbReference type="Proteomes" id="UP001221142">
    <property type="component" value="Unassembled WGS sequence"/>
</dbReference>
<dbReference type="GO" id="GO:0008270">
    <property type="term" value="F:zinc ion binding"/>
    <property type="evidence" value="ECO:0007669"/>
    <property type="project" value="UniProtKB-KW"/>
</dbReference>
<comment type="caution">
    <text evidence="7">The sequence shown here is derived from an EMBL/GenBank/DDBJ whole genome shotgun (WGS) entry which is preliminary data.</text>
</comment>
<proteinExistence type="predicted"/>
<evidence type="ECO:0000259" key="6">
    <source>
        <dbReference type="PROSITE" id="PS50865"/>
    </source>
</evidence>
<dbReference type="Pfam" id="PF01753">
    <property type="entry name" value="zf-MYND"/>
    <property type="match status" value="1"/>
</dbReference>